<evidence type="ECO:0000256" key="2">
    <source>
        <dbReference type="ARBA" id="ARBA00023125"/>
    </source>
</evidence>
<organism evidence="6 7">
    <name type="scientific">Amycolatopsis alkalitolerans</name>
    <dbReference type="NCBI Taxonomy" id="2547244"/>
    <lineage>
        <taxon>Bacteria</taxon>
        <taxon>Bacillati</taxon>
        <taxon>Actinomycetota</taxon>
        <taxon>Actinomycetes</taxon>
        <taxon>Pseudonocardiales</taxon>
        <taxon>Pseudonocardiaceae</taxon>
        <taxon>Amycolatopsis</taxon>
    </lineage>
</organism>
<dbReference type="InterPro" id="IPR050109">
    <property type="entry name" value="HTH-type_TetR-like_transc_reg"/>
</dbReference>
<dbReference type="EMBL" id="VDFW01000015">
    <property type="protein sequence ID" value="TNC24381.1"/>
    <property type="molecule type" value="Genomic_DNA"/>
</dbReference>
<comment type="caution">
    <text evidence="6">The sequence shown here is derived from an EMBL/GenBank/DDBJ whole genome shotgun (WGS) entry which is preliminary data.</text>
</comment>
<keyword evidence="3" id="KW-0804">Transcription</keyword>
<dbReference type="Pfam" id="PF17754">
    <property type="entry name" value="TetR_C_14"/>
    <property type="match status" value="1"/>
</dbReference>
<dbReference type="RefSeq" id="WP_139097980.1">
    <property type="nucleotide sequence ID" value="NZ_VDFW01000015.1"/>
</dbReference>
<dbReference type="InterPro" id="IPR001647">
    <property type="entry name" value="HTH_TetR"/>
</dbReference>
<keyword evidence="7" id="KW-1185">Reference proteome</keyword>
<dbReference type="Gene3D" id="1.10.357.10">
    <property type="entry name" value="Tetracycline Repressor, domain 2"/>
    <property type="match status" value="1"/>
</dbReference>
<evidence type="ECO:0000313" key="6">
    <source>
        <dbReference type="EMBL" id="TNC24381.1"/>
    </source>
</evidence>
<dbReference type="Gene3D" id="1.10.10.60">
    <property type="entry name" value="Homeodomain-like"/>
    <property type="match status" value="1"/>
</dbReference>
<sequence>MGLRERKKDQTRQALSDAALRLAVDRGLEHVLVEDIAAAADVSPRTFNNYFSSKQEAIVWRTAQRTAGAADRLRARPAGEPLWEAMTNAVLAPYLDAGAPSEPWLAGVRQLLKNPALQGEVLKSHHSAELELAAAVAERTGAGEHEMLPRLVAGAVGLAQRVATEHWLRADPPLPIETHLRRALAELRRGLTEEPS</sequence>
<dbReference type="InterPro" id="IPR041347">
    <property type="entry name" value="MftR_C"/>
</dbReference>
<protein>
    <submittedName>
        <fullName evidence="6">TetR family transcriptional regulator</fullName>
    </submittedName>
</protein>
<dbReference type="PANTHER" id="PTHR30055">
    <property type="entry name" value="HTH-TYPE TRANSCRIPTIONAL REGULATOR RUTR"/>
    <property type="match status" value="1"/>
</dbReference>
<accession>A0A5C4LXQ7</accession>
<evidence type="ECO:0000256" key="1">
    <source>
        <dbReference type="ARBA" id="ARBA00023015"/>
    </source>
</evidence>
<evidence type="ECO:0000313" key="7">
    <source>
        <dbReference type="Proteomes" id="UP000305546"/>
    </source>
</evidence>
<name>A0A5C4LXQ7_9PSEU</name>
<proteinExistence type="predicted"/>
<dbReference type="PROSITE" id="PS50977">
    <property type="entry name" value="HTH_TETR_2"/>
    <property type="match status" value="1"/>
</dbReference>
<dbReference type="Proteomes" id="UP000305546">
    <property type="component" value="Unassembled WGS sequence"/>
</dbReference>
<evidence type="ECO:0000256" key="3">
    <source>
        <dbReference type="ARBA" id="ARBA00023163"/>
    </source>
</evidence>
<dbReference type="AlphaFoldDB" id="A0A5C4LXQ7"/>
<dbReference type="Pfam" id="PF00440">
    <property type="entry name" value="TetR_N"/>
    <property type="match status" value="1"/>
</dbReference>
<keyword evidence="1" id="KW-0805">Transcription regulation</keyword>
<dbReference type="SUPFAM" id="SSF46689">
    <property type="entry name" value="Homeodomain-like"/>
    <property type="match status" value="1"/>
</dbReference>
<evidence type="ECO:0000256" key="4">
    <source>
        <dbReference type="PROSITE-ProRule" id="PRU00335"/>
    </source>
</evidence>
<feature type="DNA-binding region" description="H-T-H motif" evidence="4">
    <location>
        <begin position="32"/>
        <end position="51"/>
    </location>
</feature>
<dbReference type="GO" id="GO:0003700">
    <property type="term" value="F:DNA-binding transcription factor activity"/>
    <property type="evidence" value="ECO:0007669"/>
    <property type="project" value="TreeGrafter"/>
</dbReference>
<feature type="domain" description="HTH tetR-type" evidence="5">
    <location>
        <begin position="9"/>
        <end position="69"/>
    </location>
</feature>
<dbReference type="InterPro" id="IPR009057">
    <property type="entry name" value="Homeodomain-like_sf"/>
</dbReference>
<evidence type="ECO:0000259" key="5">
    <source>
        <dbReference type="PROSITE" id="PS50977"/>
    </source>
</evidence>
<dbReference type="OrthoDB" id="3296001at2"/>
<dbReference type="GO" id="GO:0000976">
    <property type="term" value="F:transcription cis-regulatory region binding"/>
    <property type="evidence" value="ECO:0007669"/>
    <property type="project" value="TreeGrafter"/>
</dbReference>
<keyword evidence="2 4" id="KW-0238">DNA-binding</keyword>
<dbReference type="PANTHER" id="PTHR30055:SF238">
    <property type="entry name" value="MYCOFACTOCIN BIOSYNTHESIS TRANSCRIPTIONAL REGULATOR MFTR-RELATED"/>
    <property type="match status" value="1"/>
</dbReference>
<gene>
    <name evidence="6" type="ORF">FG385_18335</name>
</gene>
<reference evidence="6 7" key="1">
    <citation type="submission" date="2019-06" db="EMBL/GenBank/DDBJ databases">
        <title>Amycolatopsis alkalitolerans sp. nov., isolated from Gastrodia elata Blume.</title>
        <authorList>
            <person name="Narsing Rao M.P."/>
            <person name="Li W.J."/>
        </authorList>
    </citation>
    <scope>NUCLEOTIDE SEQUENCE [LARGE SCALE GENOMIC DNA]</scope>
    <source>
        <strain evidence="6 7">SYSUP0005</strain>
    </source>
</reference>